<evidence type="ECO:0000259" key="2">
    <source>
        <dbReference type="Pfam" id="PF01757"/>
    </source>
</evidence>
<keyword evidence="1" id="KW-0472">Membrane</keyword>
<sequence>MQPRFSTYMPVLTSLRGIAAIWVVIYHFEAILRISGLQPITDANDSMLLLKGYVWVDFFFLLSGFIMTHVYGEQFRNGASRLQIWNYLSARLARLYPLHVFSMLVHLPLIVILYMYLEEMVPVVIPFYPWQGIPVHLFMFQSFTWNYGFTWNIPAWSIGAEWWTYMLAIGLFFLLHRKKRMNALLLSIISIMALILLVETHPKQSLDITWGPGIFRCMTEFTLGIVLYQIYLNKAVQQFIRKDISFYTAAMAVLLLMHVHLHDVLLIPFFGWIIISGAANEGRVSWFMSKAFMQAVGNISYSVYMMQGLWMNVFFIWMKYQMMTYAITDLALEVKIIMMAAMVGATILSAYITYTWVEVKGRKWMYSRLVKMFPSQKAMA</sequence>
<organism evidence="3 4">
    <name type="scientific">Rhodocytophaga rosea</name>
    <dbReference type="NCBI Taxonomy" id="2704465"/>
    <lineage>
        <taxon>Bacteria</taxon>
        <taxon>Pseudomonadati</taxon>
        <taxon>Bacteroidota</taxon>
        <taxon>Cytophagia</taxon>
        <taxon>Cytophagales</taxon>
        <taxon>Rhodocytophagaceae</taxon>
        <taxon>Rhodocytophaga</taxon>
    </lineage>
</organism>
<dbReference type="InterPro" id="IPR002656">
    <property type="entry name" value="Acyl_transf_3_dom"/>
</dbReference>
<feature type="transmembrane region" description="Helical" evidence="1">
    <location>
        <begin position="298"/>
        <end position="317"/>
    </location>
</feature>
<accession>A0A6C0GK41</accession>
<proteinExistence type="predicted"/>
<feature type="transmembrane region" description="Helical" evidence="1">
    <location>
        <begin position="244"/>
        <end position="261"/>
    </location>
</feature>
<dbReference type="Pfam" id="PF01757">
    <property type="entry name" value="Acyl_transf_3"/>
    <property type="match status" value="1"/>
</dbReference>
<keyword evidence="1" id="KW-0812">Transmembrane</keyword>
<keyword evidence="4" id="KW-1185">Reference proteome</keyword>
<dbReference type="InterPro" id="IPR050879">
    <property type="entry name" value="Acyltransferase_3"/>
</dbReference>
<feature type="transmembrane region" description="Helical" evidence="1">
    <location>
        <begin position="153"/>
        <end position="175"/>
    </location>
</feature>
<dbReference type="AlphaFoldDB" id="A0A6C0GK41"/>
<dbReference type="RefSeq" id="WP_162444369.1">
    <property type="nucleotide sequence ID" value="NZ_CP048222.1"/>
</dbReference>
<feature type="transmembrane region" description="Helical" evidence="1">
    <location>
        <begin position="52"/>
        <end position="72"/>
    </location>
</feature>
<keyword evidence="3" id="KW-0012">Acyltransferase</keyword>
<dbReference type="EMBL" id="CP048222">
    <property type="protein sequence ID" value="QHT68355.1"/>
    <property type="molecule type" value="Genomic_DNA"/>
</dbReference>
<dbReference type="GO" id="GO:0016747">
    <property type="term" value="F:acyltransferase activity, transferring groups other than amino-acyl groups"/>
    <property type="evidence" value="ECO:0007669"/>
    <property type="project" value="InterPro"/>
</dbReference>
<dbReference type="PANTHER" id="PTHR23028:SF134">
    <property type="entry name" value="PUTATIVE (AFU_ORTHOLOGUE AFUA_4G08520)-RELATED"/>
    <property type="match status" value="1"/>
</dbReference>
<dbReference type="PANTHER" id="PTHR23028">
    <property type="entry name" value="ACETYLTRANSFERASE"/>
    <property type="match status" value="1"/>
</dbReference>
<dbReference type="Proteomes" id="UP000480178">
    <property type="component" value="Chromosome"/>
</dbReference>
<reference evidence="3 4" key="1">
    <citation type="submission" date="2020-01" db="EMBL/GenBank/DDBJ databases">
        <authorList>
            <person name="Kim M.K."/>
        </authorList>
    </citation>
    <scope>NUCLEOTIDE SEQUENCE [LARGE SCALE GENOMIC DNA]</scope>
    <source>
        <strain evidence="3 4">172606-1</strain>
    </source>
</reference>
<feature type="transmembrane region" description="Helical" evidence="1">
    <location>
        <begin position="267"/>
        <end position="286"/>
    </location>
</feature>
<gene>
    <name evidence="3" type="ORF">GXP67_17755</name>
</gene>
<dbReference type="KEGG" id="rhoz:GXP67_17755"/>
<feature type="domain" description="Acyltransferase 3" evidence="2">
    <location>
        <begin position="14"/>
        <end position="352"/>
    </location>
</feature>
<keyword evidence="1" id="KW-1133">Transmembrane helix</keyword>
<feature type="transmembrane region" description="Helical" evidence="1">
    <location>
        <begin position="337"/>
        <end position="357"/>
    </location>
</feature>
<protein>
    <submittedName>
        <fullName evidence="3">Acyltransferase</fullName>
    </submittedName>
</protein>
<feature type="transmembrane region" description="Helical" evidence="1">
    <location>
        <begin position="93"/>
        <end position="117"/>
    </location>
</feature>
<keyword evidence="3" id="KW-0808">Transferase</keyword>
<feature type="transmembrane region" description="Helical" evidence="1">
    <location>
        <begin position="182"/>
        <end position="201"/>
    </location>
</feature>
<evidence type="ECO:0000313" key="4">
    <source>
        <dbReference type="Proteomes" id="UP000480178"/>
    </source>
</evidence>
<name>A0A6C0GK41_9BACT</name>
<feature type="transmembrane region" description="Helical" evidence="1">
    <location>
        <begin position="12"/>
        <end position="32"/>
    </location>
</feature>
<evidence type="ECO:0000313" key="3">
    <source>
        <dbReference type="EMBL" id="QHT68355.1"/>
    </source>
</evidence>
<feature type="transmembrane region" description="Helical" evidence="1">
    <location>
        <begin position="213"/>
        <end position="232"/>
    </location>
</feature>
<evidence type="ECO:0000256" key="1">
    <source>
        <dbReference type="SAM" id="Phobius"/>
    </source>
</evidence>